<evidence type="ECO:0000313" key="2">
    <source>
        <dbReference type="EMBL" id="CDI79065.1"/>
    </source>
</evidence>
<protein>
    <recommendedName>
        <fullName evidence="1">Peptidase M1 alanyl aminopeptidase C-terminal domain-containing protein</fullName>
    </recommendedName>
</protein>
<dbReference type="RefSeq" id="XP_013250778.1">
    <property type="nucleotide sequence ID" value="XM_013395324.1"/>
</dbReference>
<proteinExistence type="predicted"/>
<dbReference type="EMBL" id="HG670965">
    <property type="protein sequence ID" value="CDI79065.1"/>
    <property type="molecule type" value="Genomic_DNA"/>
</dbReference>
<dbReference type="GeneID" id="25272051"/>
<reference evidence="2" key="1">
    <citation type="submission" date="2013-10" db="EMBL/GenBank/DDBJ databases">
        <title>Genomic analysis of the causative agents of coccidiosis in chickens.</title>
        <authorList>
            <person name="Reid A.J."/>
            <person name="Blake D."/>
            <person name="Billington K."/>
            <person name="Browne H."/>
            <person name="Dunn M."/>
            <person name="Hung S."/>
            <person name="Kawahara F."/>
            <person name="Miranda-Saavedra D."/>
            <person name="Mourier T."/>
            <person name="Nagra H."/>
            <person name="Otto T.D."/>
            <person name="Rawlings N."/>
            <person name="Sanchez A."/>
            <person name="Sanders M."/>
            <person name="Subramaniam C."/>
            <person name="Tay Y."/>
            <person name="Dear P."/>
            <person name="Doerig C."/>
            <person name="Gruber A."/>
            <person name="Parkinson J."/>
            <person name="Shirley M."/>
            <person name="Wan K.L."/>
            <person name="Berriman M."/>
            <person name="Tomley F."/>
            <person name="Pain A."/>
        </authorList>
    </citation>
    <scope>NUCLEOTIDE SEQUENCE</scope>
    <source>
        <strain evidence="2">Houghton</strain>
    </source>
</reference>
<dbReference type="Pfam" id="PF17432">
    <property type="entry name" value="DUF3458_C"/>
    <property type="match status" value="1"/>
</dbReference>
<dbReference type="InterPro" id="IPR037144">
    <property type="entry name" value="Peptidase_M1_pepN_C_sf"/>
</dbReference>
<sequence>MLELYRQLTLPEGEEETLDAAHVARRRLRNTILRLLAAPGDAAAAEFVFKQFTSSKCMTDKYAALLALADMQQPQREKAFQMFFEDAAGDPLLIDKYFRAQAASDLPDQVERVLSLQQHDAFTFKNPNRLRSLFTAFVYNRPHFHRKDAKGYQVVADAVLKVDSFNPQAAARLAGAFLPWQRYDKHRQQQMKEQLIRIRDTPGLSPDTLEIVQRALKPAEEAETKKD</sequence>
<dbReference type="PANTHER" id="PTHR46322">
    <property type="entry name" value="PUROMYCIN-SENSITIVE AMINOPEPTIDASE"/>
    <property type="match status" value="1"/>
</dbReference>
<keyword evidence="3" id="KW-1185">Reference proteome</keyword>
<gene>
    <name evidence="2" type="ORF">EAH_00039810</name>
</gene>
<evidence type="ECO:0000259" key="1">
    <source>
        <dbReference type="Pfam" id="PF17432"/>
    </source>
</evidence>
<name>U6GFY6_EIMAC</name>
<dbReference type="Gene3D" id="1.25.50.10">
    <property type="entry name" value="Peptidase M1, alanyl aminopeptidase, C-terminal domain"/>
    <property type="match status" value="1"/>
</dbReference>
<accession>U6GFY6</accession>
<dbReference type="AlphaFoldDB" id="U6GFY6"/>
<dbReference type="Proteomes" id="UP000018050">
    <property type="component" value="Unassembled WGS sequence"/>
</dbReference>
<dbReference type="GO" id="GO:0008270">
    <property type="term" value="F:zinc ion binding"/>
    <property type="evidence" value="ECO:0007669"/>
    <property type="project" value="InterPro"/>
</dbReference>
<feature type="domain" description="Peptidase M1 alanyl aminopeptidase C-terminal" evidence="1">
    <location>
        <begin position="4"/>
        <end position="217"/>
    </location>
</feature>
<dbReference type="InterPro" id="IPR012779">
    <property type="entry name" value="Peptidase_M1_pepN"/>
</dbReference>
<dbReference type="VEuPathDB" id="ToxoDB:EAH_00039810"/>
<evidence type="ECO:0000313" key="3">
    <source>
        <dbReference type="Proteomes" id="UP000018050"/>
    </source>
</evidence>
<organism evidence="2 3">
    <name type="scientific">Eimeria acervulina</name>
    <name type="common">Coccidian parasite</name>
    <dbReference type="NCBI Taxonomy" id="5801"/>
    <lineage>
        <taxon>Eukaryota</taxon>
        <taxon>Sar</taxon>
        <taxon>Alveolata</taxon>
        <taxon>Apicomplexa</taxon>
        <taxon>Conoidasida</taxon>
        <taxon>Coccidia</taxon>
        <taxon>Eucoccidiorida</taxon>
        <taxon>Eimeriorina</taxon>
        <taxon>Eimeriidae</taxon>
        <taxon>Eimeria</taxon>
    </lineage>
</organism>
<dbReference type="InterPro" id="IPR024601">
    <property type="entry name" value="Peptidase_M1_pepN_C"/>
</dbReference>
<dbReference type="OrthoDB" id="10031169at2759"/>
<dbReference type="PANTHER" id="PTHR46322:SF1">
    <property type="entry name" value="PUROMYCIN-SENSITIVE AMINOPEPTIDASE"/>
    <property type="match status" value="1"/>
</dbReference>
<reference evidence="2" key="2">
    <citation type="submission" date="2013-10" db="EMBL/GenBank/DDBJ databases">
        <authorList>
            <person name="Aslett M."/>
        </authorList>
    </citation>
    <scope>NUCLEOTIDE SEQUENCE</scope>
    <source>
        <strain evidence="2">Houghton</strain>
    </source>
</reference>